<dbReference type="InterPro" id="IPR017938">
    <property type="entry name" value="Riboflavin_synthase-like_b-brl"/>
</dbReference>
<evidence type="ECO:0000256" key="3">
    <source>
        <dbReference type="ARBA" id="ARBA00022714"/>
    </source>
</evidence>
<dbReference type="SUPFAM" id="SSF52343">
    <property type="entry name" value="Ferredoxin reductase-like, C-terminal NADP-linked domain"/>
    <property type="match status" value="1"/>
</dbReference>
<dbReference type="PROSITE" id="PS51085">
    <property type="entry name" value="2FE2S_FER_2"/>
    <property type="match status" value="1"/>
</dbReference>
<dbReference type="Gene3D" id="3.40.50.80">
    <property type="entry name" value="Nucleotide-binding domain of ferredoxin-NADP reductase (FNR) module"/>
    <property type="match status" value="1"/>
</dbReference>
<keyword evidence="3" id="KW-0001">2Fe-2S</keyword>
<gene>
    <name evidence="11" type="ORF">SAMN05421796_10834</name>
</gene>
<dbReference type="InterPro" id="IPR006058">
    <property type="entry name" value="2Fe2S_fd_BS"/>
</dbReference>
<dbReference type="InterPro" id="IPR050415">
    <property type="entry name" value="MRET"/>
</dbReference>
<proteinExistence type="predicted"/>
<dbReference type="InterPro" id="IPR036010">
    <property type="entry name" value="2Fe-2S_ferredoxin-like_sf"/>
</dbReference>
<evidence type="ECO:0000256" key="7">
    <source>
        <dbReference type="ARBA" id="ARBA00023004"/>
    </source>
</evidence>
<accession>A0A1N7NIM0</accession>
<dbReference type="InterPro" id="IPR017927">
    <property type="entry name" value="FAD-bd_FR_type"/>
</dbReference>
<evidence type="ECO:0000313" key="12">
    <source>
        <dbReference type="Proteomes" id="UP000186246"/>
    </source>
</evidence>
<dbReference type="GO" id="GO:0051537">
    <property type="term" value="F:2 iron, 2 sulfur cluster binding"/>
    <property type="evidence" value="ECO:0007669"/>
    <property type="project" value="UniProtKB-KW"/>
</dbReference>
<dbReference type="CDD" id="cd06214">
    <property type="entry name" value="PA_degradation_oxidoreductase_like"/>
    <property type="match status" value="1"/>
</dbReference>
<keyword evidence="8" id="KW-0411">Iron-sulfur</keyword>
<dbReference type="InterPro" id="IPR001709">
    <property type="entry name" value="Flavoprot_Pyr_Nucl_cyt_Rdtase"/>
</dbReference>
<comment type="cofactor">
    <cofactor evidence="1">
        <name>FAD</name>
        <dbReference type="ChEBI" id="CHEBI:57692"/>
    </cofactor>
</comment>
<keyword evidence="7" id="KW-0408">Iron</keyword>
<protein>
    <submittedName>
        <fullName evidence="11">Ring-1,2-phenylacetyl-CoA epoxidase subunit PaaE</fullName>
    </submittedName>
</protein>
<dbReference type="SUPFAM" id="SSF63380">
    <property type="entry name" value="Riboflavin synthase domain-like"/>
    <property type="match status" value="1"/>
</dbReference>
<dbReference type="EMBL" id="FTOJ01000008">
    <property type="protein sequence ID" value="SIS98140.1"/>
    <property type="molecule type" value="Genomic_DNA"/>
</dbReference>
<dbReference type="InterPro" id="IPR001433">
    <property type="entry name" value="OxRdtase_FAD/NAD-bd"/>
</dbReference>
<name>A0A1N7NIM0_9FLAO</name>
<dbReference type="Pfam" id="PF00970">
    <property type="entry name" value="FAD_binding_6"/>
    <property type="match status" value="1"/>
</dbReference>
<evidence type="ECO:0000256" key="1">
    <source>
        <dbReference type="ARBA" id="ARBA00001974"/>
    </source>
</evidence>
<reference evidence="12" key="1">
    <citation type="submission" date="2017-01" db="EMBL/GenBank/DDBJ databases">
        <authorList>
            <person name="Varghese N."/>
            <person name="Submissions S."/>
        </authorList>
    </citation>
    <scope>NUCLEOTIDE SEQUENCE [LARGE SCALE GENOMIC DNA]</scope>
    <source>
        <strain evidence="12">DSM 21068</strain>
    </source>
</reference>
<dbReference type="PROSITE" id="PS51384">
    <property type="entry name" value="FAD_FR"/>
    <property type="match status" value="1"/>
</dbReference>
<dbReference type="GO" id="GO:0050660">
    <property type="term" value="F:flavin adenine dinucleotide binding"/>
    <property type="evidence" value="ECO:0007669"/>
    <property type="project" value="TreeGrafter"/>
</dbReference>
<dbReference type="PANTHER" id="PTHR47354:SF8">
    <property type="entry name" value="1,2-PHENYLACETYL-COA EPOXIDASE, SUBUNIT E"/>
    <property type="match status" value="1"/>
</dbReference>
<keyword evidence="4" id="KW-0479">Metal-binding</keyword>
<evidence type="ECO:0000313" key="11">
    <source>
        <dbReference type="EMBL" id="SIS98140.1"/>
    </source>
</evidence>
<keyword evidence="2" id="KW-0285">Flavoprotein</keyword>
<dbReference type="Pfam" id="PF00175">
    <property type="entry name" value="NAD_binding_1"/>
    <property type="match status" value="1"/>
</dbReference>
<dbReference type="PRINTS" id="PR00406">
    <property type="entry name" value="CYTB5RDTASE"/>
</dbReference>
<dbReference type="Gene3D" id="2.40.30.10">
    <property type="entry name" value="Translation factors"/>
    <property type="match status" value="1"/>
</dbReference>
<evidence type="ECO:0000256" key="8">
    <source>
        <dbReference type="ARBA" id="ARBA00023014"/>
    </source>
</evidence>
<dbReference type="InterPro" id="IPR001041">
    <property type="entry name" value="2Fe-2S_ferredoxin-type"/>
</dbReference>
<dbReference type="Proteomes" id="UP000186246">
    <property type="component" value="Unassembled WGS sequence"/>
</dbReference>
<evidence type="ECO:0000256" key="5">
    <source>
        <dbReference type="ARBA" id="ARBA00022827"/>
    </source>
</evidence>
<organism evidence="11 12">
    <name type="scientific">Chryseobacterium piscicola</name>
    <dbReference type="NCBI Taxonomy" id="551459"/>
    <lineage>
        <taxon>Bacteria</taxon>
        <taxon>Pseudomonadati</taxon>
        <taxon>Bacteroidota</taxon>
        <taxon>Flavobacteriia</taxon>
        <taxon>Flavobacteriales</taxon>
        <taxon>Weeksellaceae</taxon>
        <taxon>Chryseobacterium group</taxon>
        <taxon>Chryseobacterium</taxon>
    </lineage>
</organism>
<dbReference type="InterPro" id="IPR039261">
    <property type="entry name" value="FNR_nucleotide-bd"/>
</dbReference>
<dbReference type="InterPro" id="IPR008333">
    <property type="entry name" value="Cbr1-like_FAD-bd_dom"/>
</dbReference>
<feature type="domain" description="FAD-binding FR-type" evidence="10">
    <location>
        <begin position="12"/>
        <end position="117"/>
    </location>
</feature>
<keyword evidence="6" id="KW-0560">Oxidoreductase</keyword>
<sequence>MWAIIYIYSNMQKFHSLVIKEISKATPKAYSLVFYIPSEMRKSFVFKSGQYITIKHSIDDKEIRRCYSISSVPSKTDTFEIIVKCVQGGVFSQYVEQKLKIGDTLEIAEPEGNFYYEETAGSSKNFVAVAAGSGITPIFSIIQSILTHSNDNIVLFYGNKSVEQTIFHNEILELSENFGNRFKIIRFYTEENIDGHHFGRINQKVILDTLLKNHIDLSNIEKFYVCGPEDLISSTTSSFLSQNIKKENILHELFYSQQSPEQIINSSSIIAGETVVKLILDGDESMIKVNKNVLLLDSILDAGFDIPYSCQNAICSACLCMLTKGQVNMVKNEVLSEEEIRDGKIVVCQSYPVSDEIELNYDKI</sequence>
<keyword evidence="5" id="KW-0274">FAD</keyword>
<evidence type="ECO:0000256" key="4">
    <source>
        <dbReference type="ARBA" id="ARBA00022723"/>
    </source>
</evidence>
<evidence type="ECO:0000256" key="2">
    <source>
        <dbReference type="ARBA" id="ARBA00022630"/>
    </source>
</evidence>
<dbReference type="Pfam" id="PF00111">
    <property type="entry name" value="Fer2"/>
    <property type="match status" value="1"/>
</dbReference>
<dbReference type="PROSITE" id="PS00197">
    <property type="entry name" value="2FE2S_FER_1"/>
    <property type="match status" value="1"/>
</dbReference>
<dbReference type="GO" id="GO:0046872">
    <property type="term" value="F:metal ion binding"/>
    <property type="evidence" value="ECO:0007669"/>
    <property type="project" value="UniProtKB-KW"/>
</dbReference>
<dbReference type="Gene3D" id="3.10.20.30">
    <property type="match status" value="1"/>
</dbReference>
<dbReference type="CDD" id="cd00207">
    <property type="entry name" value="fer2"/>
    <property type="match status" value="1"/>
</dbReference>
<feature type="domain" description="2Fe-2S ferredoxin-type" evidence="9">
    <location>
        <begin position="274"/>
        <end position="364"/>
    </location>
</feature>
<evidence type="ECO:0000256" key="6">
    <source>
        <dbReference type="ARBA" id="ARBA00023002"/>
    </source>
</evidence>
<dbReference type="AlphaFoldDB" id="A0A1N7NIM0"/>
<evidence type="ECO:0000259" key="9">
    <source>
        <dbReference type="PROSITE" id="PS51085"/>
    </source>
</evidence>
<dbReference type="InterPro" id="IPR012675">
    <property type="entry name" value="Beta-grasp_dom_sf"/>
</dbReference>
<dbReference type="STRING" id="551459.SAMN05421796_10834"/>
<dbReference type="GO" id="GO:0016491">
    <property type="term" value="F:oxidoreductase activity"/>
    <property type="evidence" value="ECO:0007669"/>
    <property type="project" value="UniProtKB-KW"/>
</dbReference>
<dbReference type="PRINTS" id="PR00371">
    <property type="entry name" value="FPNCR"/>
</dbReference>
<dbReference type="SUPFAM" id="SSF54292">
    <property type="entry name" value="2Fe-2S ferredoxin-like"/>
    <property type="match status" value="1"/>
</dbReference>
<dbReference type="PANTHER" id="PTHR47354">
    <property type="entry name" value="NADH OXIDOREDUCTASE HCR"/>
    <property type="match status" value="1"/>
</dbReference>
<evidence type="ECO:0000259" key="10">
    <source>
        <dbReference type="PROSITE" id="PS51384"/>
    </source>
</evidence>